<gene>
    <name evidence="2" type="ORF">MSNKSG1_00883</name>
</gene>
<dbReference type="Proteomes" id="UP000011960">
    <property type="component" value="Unassembled WGS sequence"/>
</dbReference>
<keyword evidence="3" id="KW-1185">Reference proteome</keyword>
<feature type="compositionally biased region" description="Basic and acidic residues" evidence="1">
    <location>
        <begin position="548"/>
        <end position="562"/>
    </location>
</feature>
<dbReference type="SUPFAM" id="SSF52540">
    <property type="entry name" value="P-loop containing nucleoside triphosphate hydrolases"/>
    <property type="match status" value="1"/>
</dbReference>
<dbReference type="PATRIC" id="fig|1288826.3.peg.160"/>
<name>M7D8S7_9GAMM</name>
<dbReference type="EMBL" id="APAT01000005">
    <property type="protein sequence ID" value="EMP57133.1"/>
    <property type="molecule type" value="Genomic_DNA"/>
</dbReference>
<dbReference type="RefSeq" id="WP_008937342.1">
    <property type="nucleotide sequence ID" value="NZ_APAT01000005.1"/>
</dbReference>
<evidence type="ECO:0000313" key="2">
    <source>
        <dbReference type="EMBL" id="EMP57133.1"/>
    </source>
</evidence>
<evidence type="ECO:0000313" key="3">
    <source>
        <dbReference type="Proteomes" id="UP000011960"/>
    </source>
</evidence>
<evidence type="ECO:0000256" key="1">
    <source>
        <dbReference type="SAM" id="MobiDB-lite"/>
    </source>
</evidence>
<reference evidence="2 3" key="1">
    <citation type="journal article" date="2013" name="Genome Announc.">
        <title>Genome Sequence of Hydrothermal Arsenic-Respiring Bacterium Marinobacter santoriniensis NKSG1T.</title>
        <authorList>
            <person name="Handley K.M."/>
            <person name="Upton M."/>
            <person name="Beatson S.A."/>
            <person name="Hery M."/>
            <person name="Lloyd J.R."/>
        </authorList>
    </citation>
    <scope>NUCLEOTIDE SEQUENCE [LARGE SCALE GENOMIC DNA]</scope>
    <source>
        <strain evidence="2 3">NKSG1</strain>
    </source>
</reference>
<dbReference type="InterPro" id="IPR027417">
    <property type="entry name" value="P-loop_NTPase"/>
</dbReference>
<proteinExistence type="predicted"/>
<dbReference type="AlphaFoldDB" id="M7D8S7"/>
<organism evidence="2 3">
    <name type="scientific">Marinobacter santoriniensis NKSG1</name>
    <dbReference type="NCBI Taxonomy" id="1288826"/>
    <lineage>
        <taxon>Bacteria</taxon>
        <taxon>Pseudomonadati</taxon>
        <taxon>Pseudomonadota</taxon>
        <taxon>Gammaproteobacteria</taxon>
        <taxon>Pseudomonadales</taxon>
        <taxon>Marinobacteraceae</taxon>
        <taxon>Marinobacter</taxon>
    </lineage>
</organism>
<dbReference type="eggNOG" id="ENOG50347G0">
    <property type="taxonomic scope" value="Bacteria"/>
</dbReference>
<comment type="caution">
    <text evidence="2">The sequence shown here is derived from an EMBL/GenBank/DDBJ whole genome shotgun (WGS) entry which is preliminary data.</text>
</comment>
<accession>M7D8S7</accession>
<sequence length="824" mass="91849">MEHIKIVSDYSDRIFELQKRARLANDDLSFELVSEATYNDFPALDQGAKRRVHVTLSTGDKVDFSEIDDLLQRALVLRSYTKCKSDEDYADDKIADIVADRWKVSFFDADLKDLAARLTPRAAQKILKKIKAREIAVRMSHSHTHTYNGVDEYNSTYTDLFTESAKVIVFNGQMASGKTVAMRSIYTEARAAGANPIFLTGKRTIASNFFGDSHDDHYQAGTHKDRKGVIGVINTLVGQQYDEDRAKCEIVFIDELEDLFSHIATGTIGVDYEDRIEAMKVLEELLKSAKKVVVADAMLTNQSIDQLLKMARGQAKILKTKPAPAPTISLGTKGEVLGVTRDRMNAGKRSAVFMDYNPRAFSEVAHALSHETGKEALMLNAEFFESSGKSVSEIDNIVLSTDASVISPVINAGASITLPDFDEISVLAGRTITPTSVLQSARRFRAADKIHLAFRSGRSSFRVTDPVSLIAKMISECENPVEEAQKLYATEHGKFLADYAAQKNRQFRHFEQSVLIAAEQMGFTIERPYISEEIKTDGQKSAKAGRRKNSEIQKDVAHKTSEKLQQQTKEGIDMGVSEERTFEQEVAARTIFGMQTLSISMLTDQTYHEIFSMGIDQVVSMRKRLSGKDAVSERMDIAGQRVIQLLEDAGVNLTDLSNSYVTTESAEYAYGKLIEPVAINDKATMSGLELVKFFFSDARTNVTCKFRSVVIKNILRELGYDLTATGNGRNRYYTLSDLVKKIDIDGIKEDCNISRITGKYEQLALTKKARAYPVKPEVIQPLITADEMRLAGSIDVKNQKAKEEAEKAGELRLGSGLRLNYLTR</sequence>
<protein>
    <submittedName>
        <fullName evidence="2">Uncharacterized protein</fullName>
    </submittedName>
</protein>
<feature type="region of interest" description="Disordered" evidence="1">
    <location>
        <begin position="535"/>
        <end position="570"/>
    </location>
</feature>